<evidence type="ECO:0000313" key="6">
    <source>
        <dbReference type="EMBL" id="RFM26444.1"/>
    </source>
</evidence>
<keyword evidence="7" id="KW-1185">Reference proteome</keyword>
<dbReference type="PANTHER" id="PTHR42884">
    <property type="entry name" value="PROPROTEIN CONVERTASE SUBTILISIN/KEXIN-RELATED"/>
    <property type="match status" value="1"/>
</dbReference>
<proteinExistence type="inferred from homology"/>
<dbReference type="Proteomes" id="UP000261284">
    <property type="component" value="Unassembled WGS sequence"/>
</dbReference>
<comment type="similarity">
    <text evidence="4">Belongs to the peptidase S8 family.</text>
</comment>
<dbReference type="SUPFAM" id="SSF52743">
    <property type="entry name" value="Subtilisin-like"/>
    <property type="match status" value="1"/>
</dbReference>
<dbReference type="InterPro" id="IPR022398">
    <property type="entry name" value="Peptidase_S8_His-AS"/>
</dbReference>
<feature type="active site" description="Charge relay system" evidence="4">
    <location>
        <position position="178"/>
    </location>
</feature>
<dbReference type="InterPro" id="IPR036852">
    <property type="entry name" value="Peptidase_S8/S53_dom_sf"/>
</dbReference>
<feature type="domain" description="PKD" evidence="5">
    <location>
        <begin position="693"/>
        <end position="739"/>
    </location>
</feature>
<keyword evidence="1 4" id="KW-0645">Protease</keyword>
<keyword evidence="3 4" id="KW-0720">Serine protease</keyword>
<evidence type="ECO:0000256" key="1">
    <source>
        <dbReference type="ARBA" id="ARBA00022670"/>
    </source>
</evidence>
<dbReference type="Pfam" id="PF00801">
    <property type="entry name" value="PKD"/>
    <property type="match status" value="1"/>
</dbReference>
<evidence type="ECO:0000259" key="5">
    <source>
        <dbReference type="PROSITE" id="PS50093"/>
    </source>
</evidence>
<gene>
    <name evidence="6" type="ORF">DXN05_19640</name>
</gene>
<dbReference type="InterPro" id="IPR015500">
    <property type="entry name" value="Peptidase_S8_subtilisin-rel"/>
</dbReference>
<evidence type="ECO:0000313" key="7">
    <source>
        <dbReference type="Proteomes" id="UP000261284"/>
    </source>
</evidence>
<feature type="active site" description="Charge relay system" evidence="4">
    <location>
        <position position="208"/>
    </location>
</feature>
<dbReference type="PANTHER" id="PTHR42884:SF14">
    <property type="entry name" value="NEUROENDOCRINE CONVERTASE 1"/>
    <property type="match status" value="1"/>
</dbReference>
<dbReference type="Pfam" id="PF00082">
    <property type="entry name" value="Peptidase_S8"/>
    <property type="match status" value="1"/>
</dbReference>
<dbReference type="Gene3D" id="3.40.50.200">
    <property type="entry name" value="Peptidase S8/S53 domain"/>
    <property type="match status" value="1"/>
</dbReference>
<dbReference type="EMBL" id="QTJU01000009">
    <property type="protein sequence ID" value="RFM26444.1"/>
    <property type="molecule type" value="Genomic_DNA"/>
</dbReference>
<protein>
    <recommendedName>
        <fullName evidence="5">PKD domain-containing protein</fullName>
    </recommendedName>
</protein>
<sequence>MKTLIQLLSLIISIGFCKVSVFGQTSRDQEAIVYFGSGVQRSGSGAVISSAAIQNVLASYGLNSSDVLAAYPDFNETDTLVSDEYGNTYKKMNKAKVFVIITPNVTVRNQLVNSLLAQTEVVFAEGNGHGESQTIPNDSYFTSQNNLYNPSHRDYDIHVTEAWDITTGSANSIIAIIDKGVDITHPDLSAKIAGGDQTYQLETLGDSHGTEVAGSAAASSNNAVGVSGVDWNARILPKDYTNGPSSLQGAILMNRKTEEAVDFGTNVWTLVHSYHLADDNGNLSPYSIMLREGMAYAYKNNRLSCVAAGNSQGQHPNVANYPGGFDMGILTVANCGDGSIINPGSTQGDWVDIAAPGDNVYTTNWNNRYAPVAGTSMAAPQVAGVASLLKNYRNDLYNDDIIQLIERSAVHVSDGNFPATPNIAYGYGRLNARAALDFLRTPYTLQHFTQTGGAVYATTNNVKMILLAFPGVADGTYIVNKIEVRTTVTLPSTFCSVNGVWGVGLTSTGYRNDGGSCYGEGFCDVVAQSGNTVTLRTYIYEISTILGQPIGTYPVASAGAVRFGYSVLGISIGNPVVSGSNTICTPTTNAPFAVAGSTGISAVTWSATPAGLVSFSSASGFSTTVNRVGSANGVATIKATMANSCGTNSLIQRNVVIGSPAPYGINRQGSNCIGSVIGDNVFTIAPQSDVNLSDYSFLWSYQKGLTNGFLGSGTSVSKKFTQTGTYTVTVEGDNSCGTAPDIVISFTLSNCALTTIEAYPNPANNTILVTLSNPGAGANVDLKTNSGSQSADLIKAIVLYDVAGKVAKEMRCVNSKIS</sequence>
<name>A0A3E1NF66_9BACT</name>
<feature type="active site" description="Charge relay system" evidence="4">
    <location>
        <position position="376"/>
    </location>
</feature>
<organism evidence="6 7">
    <name type="scientific">Deminuibacter soli</name>
    <dbReference type="NCBI Taxonomy" id="2291815"/>
    <lineage>
        <taxon>Bacteria</taxon>
        <taxon>Pseudomonadati</taxon>
        <taxon>Bacteroidota</taxon>
        <taxon>Chitinophagia</taxon>
        <taxon>Chitinophagales</taxon>
        <taxon>Chitinophagaceae</taxon>
        <taxon>Deminuibacter</taxon>
    </lineage>
</organism>
<dbReference type="PRINTS" id="PR00723">
    <property type="entry name" value="SUBTILISIN"/>
</dbReference>
<dbReference type="PROSITE" id="PS00137">
    <property type="entry name" value="SUBTILASE_HIS"/>
    <property type="match status" value="1"/>
</dbReference>
<dbReference type="GO" id="GO:0016020">
    <property type="term" value="C:membrane"/>
    <property type="evidence" value="ECO:0007669"/>
    <property type="project" value="TreeGrafter"/>
</dbReference>
<keyword evidence="2 4" id="KW-0378">Hydrolase</keyword>
<dbReference type="GO" id="GO:0016485">
    <property type="term" value="P:protein processing"/>
    <property type="evidence" value="ECO:0007669"/>
    <property type="project" value="TreeGrafter"/>
</dbReference>
<dbReference type="RefSeq" id="WP_116848997.1">
    <property type="nucleotide sequence ID" value="NZ_QTJU01000009.1"/>
</dbReference>
<comment type="caution">
    <text evidence="6">The sequence shown here is derived from an EMBL/GenBank/DDBJ whole genome shotgun (WGS) entry which is preliminary data.</text>
</comment>
<dbReference type="PROSITE" id="PS50093">
    <property type="entry name" value="PKD"/>
    <property type="match status" value="1"/>
</dbReference>
<dbReference type="OrthoDB" id="9813435at2"/>
<dbReference type="GO" id="GO:0004252">
    <property type="term" value="F:serine-type endopeptidase activity"/>
    <property type="evidence" value="ECO:0007669"/>
    <property type="project" value="UniProtKB-UniRule"/>
</dbReference>
<evidence type="ECO:0000256" key="3">
    <source>
        <dbReference type="ARBA" id="ARBA00022825"/>
    </source>
</evidence>
<dbReference type="PROSITE" id="PS00138">
    <property type="entry name" value="SUBTILASE_SER"/>
    <property type="match status" value="1"/>
</dbReference>
<evidence type="ECO:0000256" key="2">
    <source>
        <dbReference type="ARBA" id="ARBA00022801"/>
    </source>
</evidence>
<reference evidence="6 7" key="1">
    <citation type="submission" date="2018-08" db="EMBL/GenBank/DDBJ databases">
        <title>Chitinophagaceae sp. K23C18032701, a novel bacterium isolated from forest soil.</title>
        <authorList>
            <person name="Wang C."/>
        </authorList>
    </citation>
    <scope>NUCLEOTIDE SEQUENCE [LARGE SCALE GENOMIC DNA]</scope>
    <source>
        <strain evidence="6 7">K23C18032701</strain>
    </source>
</reference>
<accession>A0A3E1NF66</accession>
<dbReference type="PROSITE" id="PS51892">
    <property type="entry name" value="SUBTILASE"/>
    <property type="match status" value="1"/>
</dbReference>
<dbReference type="InterPro" id="IPR023828">
    <property type="entry name" value="Peptidase_S8_Ser-AS"/>
</dbReference>
<dbReference type="InterPro" id="IPR000601">
    <property type="entry name" value="PKD_dom"/>
</dbReference>
<dbReference type="AlphaFoldDB" id="A0A3E1NF66"/>
<evidence type="ECO:0000256" key="4">
    <source>
        <dbReference type="PROSITE-ProRule" id="PRU01240"/>
    </source>
</evidence>
<dbReference type="InterPro" id="IPR000209">
    <property type="entry name" value="Peptidase_S8/S53_dom"/>
</dbReference>